<dbReference type="InterPro" id="IPR028082">
    <property type="entry name" value="Peripla_BP_I"/>
</dbReference>
<protein>
    <submittedName>
        <fullName evidence="6">LacI family DNA-binding transcriptional regulator</fullName>
    </submittedName>
</protein>
<sequence>MSRPQRVTLADVARAAGVDVSLVSRVLRGHDVKVLDETKQRIHDQARELGYRPNAIARSLRSAKAGAFGLVIPNFSNPVYAQIIEGAEAAAARRGSVVMTSSGEGWERRAWYEALDSGRVDGLLVAGGSAVELESLRVPYLLVNRSVPGVHRHLVLDDEGAAAVAVRHLLDLGHRHIAFVGGPSDADTASRRAAGFRAEVDSVDGVSGVELRGDYTAAGGRAAVAQVVDTAVTGVVAANLPSGIGALEGLRDAGVDVPRDASVVAVHDAEIAEYVVPRLTTVRMPLRRLGARGIELLTTLSPTDEVAEVVDAPTELVVRDSTGPVR</sequence>
<dbReference type="Pfam" id="PF00356">
    <property type="entry name" value="LacI"/>
    <property type="match status" value="1"/>
</dbReference>
<keyword evidence="7" id="KW-1185">Reference proteome</keyword>
<evidence type="ECO:0000256" key="1">
    <source>
        <dbReference type="ARBA" id="ARBA00022491"/>
    </source>
</evidence>
<keyword evidence="2" id="KW-0805">Transcription regulation</keyword>
<keyword evidence="3 6" id="KW-0238">DNA-binding</keyword>
<dbReference type="PANTHER" id="PTHR30146">
    <property type="entry name" value="LACI-RELATED TRANSCRIPTIONAL REPRESSOR"/>
    <property type="match status" value="1"/>
</dbReference>
<evidence type="ECO:0000256" key="3">
    <source>
        <dbReference type="ARBA" id="ARBA00023125"/>
    </source>
</evidence>
<comment type="caution">
    <text evidence="6">The sequence shown here is derived from an EMBL/GenBank/DDBJ whole genome shotgun (WGS) entry which is preliminary data.</text>
</comment>
<dbReference type="Gene3D" id="3.40.50.2300">
    <property type="match status" value="2"/>
</dbReference>
<dbReference type="GO" id="GO:0003677">
    <property type="term" value="F:DNA binding"/>
    <property type="evidence" value="ECO:0007669"/>
    <property type="project" value="UniProtKB-KW"/>
</dbReference>
<evidence type="ECO:0000256" key="4">
    <source>
        <dbReference type="ARBA" id="ARBA00023163"/>
    </source>
</evidence>
<dbReference type="CDD" id="cd06267">
    <property type="entry name" value="PBP1_LacI_sugar_binding-like"/>
    <property type="match status" value="1"/>
</dbReference>
<name>A0ABU3PST5_9ACTN</name>
<feature type="domain" description="HTH lacI-type" evidence="5">
    <location>
        <begin position="7"/>
        <end position="62"/>
    </location>
</feature>
<dbReference type="PANTHER" id="PTHR30146:SF148">
    <property type="entry name" value="HTH-TYPE TRANSCRIPTIONAL REPRESSOR PURR-RELATED"/>
    <property type="match status" value="1"/>
</dbReference>
<dbReference type="CDD" id="cd01392">
    <property type="entry name" value="HTH_LacI"/>
    <property type="match status" value="1"/>
</dbReference>
<evidence type="ECO:0000313" key="7">
    <source>
        <dbReference type="Proteomes" id="UP001268542"/>
    </source>
</evidence>
<organism evidence="6 7">
    <name type="scientific">Nocardioides imazamoxiresistens</name>
    <dbReference type="NCBI Taxonomy" id="3231893"/>
    <lineage>
        <taxon>Bacteria</taxon>
        <taxon>Bacillati</taxon>
        <taxon>Actinomycetota</taxon>
        <taxon>Actinomycetes</taxon>
        <taxon>Propionibacteriales</taxon>
        <taxon>Nocardioidaceae</taxon>
        <taxon>Nocardioides</taxon>
    </lineage>
</organism>
<dbReference type="Proteomes" id="UP001268542">
    <property type="component" value="Unassembled WGS sequence"/>
</dbReference>
<evidence type="ECO:0000313" key="6">
    <source>
        <dbReference type="EMBL" id="MDT9592283.1"/>
    </source>
</evidence>
<evidence type="ECO:0000256" key="2">
    <source>
        <dbReference type="ARBA" id="ARBA00023015"/>
    </source>
</evidence>
<gene>
    <name evidence="6" type="ORF">RDV89_04350</name>
</gene>
<dbReference type="SMART" id="SM00354">
    <property type="entry name" value="HTH_LACI"/>
    <property type="match status" value="1"/>
</dbReference>
<proteinExistence type="predicted"/>
<dbReference type="EMBL" id="JAVYII010000002">
    <property type="protein sequence ID" value="MDT9592283.1"/>
    <property type="molecule type" value="Genomic_DNA"/>
</dbReference>
<dbReference type="InterPro" id="IPR010982">
    <property type="entry name" value="Lambda_DNA-bd_dom_sf"/>
</dbReference>
<dbReference type="SUPFAM" id="SSF47413">
    <property type="entry name" value="lambda repressor-like DNA-binding domains"/>
    <property type="match status" value="1"/>
</dbReference>
<dbReference type="InterPro" id="IPR000843">
    <property type="entry name" value="HTH_LacI"/>
</dbReference>
<dbReference type="SUPFAM" id="SSF53822">
    <property type="entry name" value="Periplasmic binding protein-like I"/>
    <property type="match status" value="1"/>
</dbReference>
<dbReference type="Gene3D" id="1.10.260.40">
    <property type="entry name" value="lambda repressor-like DNA-binding domains"/>
    <property type="match status" value="1"/>
</dbReference>
<accession>A0ABU3PST5</accession>
<reference evidence="6 7" key="1">
    <citation type="submission" date="2023-08" db="EMBL/GenBank/DDBJ databases">
        <title>Nocardioides seae sp. nov., a bacterium isolated from a soil.</title>
        <authorList>
            <person name="Wang X."/>
        </authorList>
    </citation>
    <scope>NUCLEOTIDE SEQUENCE [LARGE SCALE GENOMIC DNA]</scope>
    <source>
        <strain evidence="6 7">YZH12</strain>
    </source>
</reference>
<dbReference type="PROSITE" id="PS50932">
    <property type="entry name" value="HTH_LACI_2"/>
    <property type="match status" value="1"/>
</dbReference>
<keyword evidence="4" id="KW-0804">Transcription</keyword>
<keyword evidence="1" id="KW-0678">Repressor</keyword>
<dbReference type="Pfam" id="PF13377">
    <property type="entry name" value="Peripla_BP_3"/>
    <property type="match status" value="1"/>
</dbReference>
<evidence type="ECO:0000259" key="5">
    <source>
        <dbReference type="PROSITE" id="PS50932"/>
    </source>
</evidence>
<dbReference type="RefSeq" id="WP_315731653.1">
    <property type="nucleotide sequence ID" value="NZ_JAVYII010000002.1"/>
</dbReference>
<dbReference type="InterPro" id="IPR046335">
    <property type="entry name" value="LacI/GalR-like_sensor"/>
</dbReference>